<protein>
    <recommendedName>
        <fullName evidence="11">B-related factor 1</fullName>
    </recommendedName>
    <alternativeName>
        <fullName evidence="12">General transcription factor TFIIB</fullName>
    </alternativeName>
</protein>
<evidence type="ECO:0000256" key="8">
    <source>
        <dbReference type="ARBA" id="ARBA00023159"/>
    </source>
</evidence>
<dbReference type="Proteomes" id="UP000321570">
    <property type="component" value="Unassembled WGS sequence"/>
</dbReference>
<organism evidence="21">
    <name type="scientific">Hymenolepis diminuta</name>
    <name type="common">Rat tapeworm</name>
    <dbReference type="NCBI Taxonomy" id="6216"/>
    <lineage>
        <taxon>Eukaryota</taxon>
        <taxon>Metazoa</taxon>
        <taxon>Spiralia</taxon>
        <taxon>Lophotrochozoa</taxon>
        <taxon>Platyhelminthes</taxon>
        <taxon>Cestoda</taxon>
        <taxon>Eucestoda</taxon>
        <taxon>Cyclophyllidea</taxon>
        <taxon>Hymenolepididae</taxon>
        <taxon>Hymenolepis</taxon>
    </lineage>
</organism>
<dbReference type="Gene3D" id="1.10.472.10">
    <property type="entry name" value="Cyclin-like"/>
    <property type="match status" value="2"/>
</dbReference>
<evidence type="ECO:0000313" key="18">
    <source>
        <dbReference type="EMBL" id="VUZ47493.1"/>
    </source>
</evidence>
<keyword evidence="20" id="KW-1185">Reference proteome</keyword>
<evidence type="ECO:0000256" key="1">
    <source>
        <dbReference type="ARBA" id="ARBA00004123"/>
    </source>
</evidence>
<gene>
    <name evidence="17" type="ORF">HDID_LOCUS3248</name>
    <name evidence="18" type="ORF">WMSIL1_LOCUS7114</name>
</gene>
<dbReference type="PROSITE" id="PS00782">
    <property type="entry name" value="TFIIB"/>
    <property type="match status" value="1"/>
</dbReference>
<dbReference type="Pfam" id="PF08271">
    <property type="entry name" value="Zn_Ribbon_TF"/>
    <property type="match status" value="1"/>
</dbReference>
<reference evidence="21" key="1">
    <citation type="submission" date="2017-02" db="UniProtKB">
        <authorList>
            <consortium name="WormBaseParasite"/>
        </authorList>
    </citation>
    <scope>IDENTIFICATION</scope>
</reference>
<dbReference type="InterPro" id="IPR036915">
    <property type="entry name" value="Cyclin-like_sf"/>
</dbReference>
<dbReference type="PANTHER" id="PTHR11618:SF4">
    <property type="entry name" value="TRANSCRIPTION FACTOR IIIB 90 KDA SUBUNIT"/>
    <property type="match status" value="1"/>
</dbReference>
<evidence type="ECO:0000256" key="6">
    <source>
        <dbReference type="ARBA" id="ARBA00022833"/>
    </source>
</evidence>
<feature type="compositionally biased region" description="Basic and acidic residues" evidence="15">
    <location>
        <begin position="568"/>
        <end position="577"/>
    </location>
</feature>
<dbReference type="SUPFAM" id="SSF47954">
    <property type="entry name" value="Cyclin-like"/>
    <property type="match status" value="2"/>
</dbReference>
<feature type="region of interest" description="Disordered" evidence="15">
    <location>
        <begin position="715"/>
        <end position="749"/>
    </location>
</feature>
<dbReference type="InterPro" id="IPR023486">
    <property type="entry name" value="TFIIB_CS"/>
</dbReference>
<dbReference type="STRING" id="6216.A0A0R3SEP2"/>
<dbReference type="PRINTS" id="PR00685">
    <property type="entry name" value="TIFACTORIIB"/>
</dbReference>
<evidence type="ECO:0000256" key="5">
    <source>
        <dbReference type="ARBA" id="ARBA00022771"/>
    </source>
</evidence>
<sequence length="749" mass="83659">MKCSQCGSTAFEEDHTRGDKVCAECGLVVEENEVQAFVEYVENAGGTAAALGNFVSLESQMPGYRESRHVTEQKARKRIDMICGQLRLGAGISASAFSYYQTAHFRGFTRGRSSLQLSAACIYIAARQQRVNLMLLDLSDATAVNVYNVGRTYVDLKRKLNLALPEVDPCLFVERFASQLDFEDKTTVVATTAMRLLQRMKKDWISTGRRPSGLAAAALLVAARIHEFNRTEEDVAKVARISQMTTRKRLMEFSKTPSSALSIDDFFTVDYDEEQDPPCFGQPTQKRRLDLKDLDMEQVSAEIKELGRRIDQKLEDISNKRKSGVTVNDPELAKSKGLKHLIETDSPLAKDLDISLNIENEAADISIVEDIDVIECSSSSLSGSKRSASEASISVIGEKRAKSSRQVLRDVLDGVVDPEILDSCVEDLELITAHSGSQLCELVRATQQIRNERDAMAETNADIDAKQEMMTPSSTYSFQKPSHSFPPNYATDESYKLPHFLTPLTPAEGSADKEEKKVAYSIDLSDIDDEELDREYFLKPREVMVKATLWMKDNGAFLEEQRRKRAERQRLKEEQAKQPKKPRRNQRKIYQRQRRMPWHASSKNDNQDDDEGDDDVQVHRVSKKINYAALDAIVGAGPSATAPSSPTAPTPFSFEDENSNSTNGPLVPNPLLEKSITATAGLQQKKADAVASTSRAKGGLPASVSSPALLQNLLEEEINEEEPLETLEEYEDEEEDEEEIDWTEGNDLW</sequence>
<dbReference type="GO" id="GO:0008270">
    <property type="term" value="F:zinc ion binding"/>
    <property type="evidence" value="ECO:0007669"/>
    <property type="project" value="UniProtKB-KW"/>
</dbReference>
<evidence type="ECO:0000256" key="3">
    <source>
        <dbReference type="ARBA" id="ARBA00022723"/>
    </source>
</evidence>
<feature type="compositionally biased region" description="Low complexity" evidence="15">
    <location>
        <begin position="638"/>
        <end position="651"/>
    </location>
</feature>
<keyword evidence="8" id="KW-0010">Activator</keyword>
<dbReference type="PROSITE" id="PS51134">
    <property type="entry name" value="ZF_TFIIB"/>
    <property type="match status" value="1"/>
</dbReference>
<evidence type="ECO:0000313" key="17">
    <source>
        <dbReference type="EMBL" id="VDL29374.1"/>
    </source>
</evidence>
<feature type="coiled-coil region" evidence="14">
    <location>
        <begin position="442"/>
        <end position="469"/>
    </location>
</feature>
<dbReference type="Gene3D" id="2.20.25.10">
    <property type="match status" value="1"/>
</dbReference>
<dbReference type="GO" id="GO:0070897">
    <property type="term" value="P:transcription preinitiation complex assembly"/>
    <property type="evidence" value="ECO:0007669"/>
    <property type="project" value="InterPro"/>
</dbReference>
<keyword evidence="5 13" id="KW-0863">Zinc-finger</keyword>
<keyword evidence="3" id="KW-0479">Metal-binding</keyword>
<dbReference type="SMART" id="SM00385">
    <property type="entry name" value="CYCLIN"/>
    <property type="match status" value="2"/>
</dbReference>
<keyword evidence="10" id="KW-0539">Nucleus</keyword>
<dbReference type="OrthoDB" id="511529at2759"/>
<dbReference type="PANTHER" id="PTHR11618">
    <property type="entry name" value="TRANSCRIPTION INITIATION FACTOR IIB-RELATED"/>
    <property type="match status" value="1"/>
</dbReference>
<dbReference type="InterPro" id="IPR013763">
    <property type="entry name" value="Cyclin-like_dom"/>
</dbReference>
<dbReference type="InterPro" id="IPR013137">
    <property type="entry name" value="Znf_TFIIB"/>
</dbReference>
<dbReference type="GO" id="GO:0000995">
    <property type="term" value="F:RNA polymerase III general transcription initiation factor activity"/>
    <property type="evidence" value="ECO:0007669"/>
    <property type="project" value="TreeGrafter"/>
</dbReference>
<dbReference type="GO" id="GO:0000126">
    <property type="term" value="C:transcription factor TFIIIB complex"/>
    <property type="evidence" value="ECO:0007669"/>
    <property type="project" value="TreeGrafter"/>
</dbReference>
<evidence type="ECO:0000313" key="20">
    <source>
        <dbReference type="Proteomes" id="UP000321570"/>
    </source>
</evidence>
<dbReference type="FunFam" id="1.10.472.10:FF:000002">
    <property type="entry name" value="Transcription factor IIIB 90 kDa subunit"/>
    <property type="match status" value="1"/>
</dbReference>
<dbReference type="EMBL" id="UYSG01000944">
    <property type="protein sequence ID" value="VDL29374.1"/>
    <property type="molecule type" value="Genomic_DNA"/>
</dbReference>
<reference evidence="18 20" key="3">
    <citation type="submission" date="2019-07" db="EMBL/GenBank/DDBJ databases">
        <authorList>
            <person name="Jastrzebski P J."/>
            <person name="Paukszto L."/>
            <person name="Jastrzebski P J."/>
        </authorList>
    </citation>
    <scope>NUCLEOTIDE SEQUENCE [LARGE SCALE GENOMIC DNA]</scope>
    <source>
        <strain evidence="18 20">WMS-il1</strain>
    </source>
</reference>
<dbReference type="CDD" id="cd20554">
    <property type="entry name" value="CYCLIN_TFIIIB90_rpt2"/>
    <property type="match status" value="1"/>
</dbReference>
<feature type="region of interest" description="Disordered" evidence="15">
    <location>
        <begin position="563"/>
        <end position="616"/>
    </location>
</feature>
<evidence type="ECO:0000256" key="15">
    <source>
        <dbReference type="SAM" id="MobiDB-lite"/>
    </source>
</evidence>
<keyword evidence="14" id="KW-0175">Coiled coil</keyword>
<feature type="region of interest" description="Disordered" evidence="15">
    <location>
        <begin position="638"/>
        <end position="670"/>
    </location>
</feature>
<comment type="similarity">
    <text evidence="2">Belongs to the TFIIB family.</text>
</comment>
<dbReference type="SUPFAM" id="SSF57783">
    <property type="entry name" value="Zinc beta-ribbon"/>
    <property type="match status" value="1"/>
</dbReference>
<dbReference type="Gene3D" id="1.20.5.650">
    <property type="entry name" value="Single helix bin"/>
    <property type="match status" value="1"/>
</dbReference>
<evidence type="ECO:0000256" key="12">
    <source>
        <dbReference type="ARBA" id="ARBA00031706"/>
    </source>
</evidence>
<feature type="domain" description="TFIIB-type" evidence="16">
    <location>
        <begin position="1"/>
        <end position="30"/>
    </location>
</feature>
<dbReference type="GO" id="GO:0097550">
    <property type="term" value="C:transcription preinitiation complex"/>
    <property type="evidence" value="ECO:0007669"/>
    <property type="project" value="TreeGrafter"/>
</dbReference>
<evidence type="ECO:0000256" key="2">
    <source>
        <dbReference type="ARBA" id="ARBA00010857"/>
    </source>
</evidence>
<comment type="subcellular location">
    <subcellularLocation>
        <location evidence="1">Nucleus</location>
    </subcellularLocation>
</comment>
<dbReference type="GO" id="GO:0005634">
    <property type="term" value="C:nucleus"/>
    <property type="evidence" value="ECO:0007669"/>
    <property type="project" value="UniProtKB-SubCell"/>
</dbReference>
<evidence type="ECO:0000256" key="13">
    <source>
        <dbReference type="PROSITE-ProRule" id="PRU00469"/>
    </source>
</evidence>
<dbReference type="InterPro" id="IPR011665">
    <property type="entry name" value="BRF1_TBP-bd_dom"/>
</dbReference>
<evidence type="ECO:0000256" key="11">
    <source>
        <dbReference type="ARBA" id="ARBA00031009"/>
    </source>
</evidence>
<feature type="compositionally biased region" description="Basic residues" evidence="15">
    <location>
        <begin position="578"/>
        <end position="597"/>
    </location>
</feature>
<dbReference type="Pfam" id="PF07741">
    <property type="entry name" value="BRF1"/>
    <property type="match status" value="1"/>
</dbReference>
<dbReference type="WBParaSite" id="HDID_0000325001-mRNA-1">
    <property type="protein sequence ID" value="HDID_0000325001-mRNA-1"/>
    <property type="gene ID" value="HDID_0000325001"/>
</dbReference>
<keyword evidence="9" id="KW-0804">Transcription</keyword>
<name>A0A0R3SEP2_HYMDI</name>
<dbReference type="InterPro" id="IPR000812">
    <property type="entry name" value="TFIIB"/>
</dbReference>
<evidence type="ECO:0000256" key="10">
    <source>
        <dbReference type="ARBA" id="ARBA00023242"/>
    </source>
</evidence>
<dbReference type="Proteomes" id="UP000274504">
    <property type="component" value="Unassembled WGS sequence"/>
</dbReference>
<evidence type="ECO:0000313" key="19">
    <source>
        <dbReference type="Proteomes" id="UP000274504"/>
    </source>
</evidence>
<evidence type="ECO:0000259" key="16">
    <source>
        <dbReference type="PROSITE" id="PS51134"/>
    </source>
</evidence>
<evidence type="ECO:0000256" key="7">
    <source>
        <dbReference type="ARBA" id="ARBA00023015"/>
    </source>
</evidence>
<accession>A0A0R3SEP2</accession>
<dbReference type="AlphaFoldDB" id="A0A0R3SEP2"/>
<dbReference type="Pfam" id="PF00382">
    <property type="entry name" value="TFIIB"/>
    <property type="match status" value="2"/>
</dbReference>
<dbReference type="InterPro" id="IPR013150">
    <property type="entry name" value="TFIIB_cyclin"/>
</dbReference>
<dbReference type="GO" id="GO:0017025">
    <property type="term" value="F:TBP-class protein binding"/>
    <property type="evidence" value="ECO:0007669"/>
    <property type="project" value="InterPro"/>
</dbReference>
<dbReference type="GO" id="GO:0001006">
    <property type="term" value="F:RNA polymerase III type 3 promoter sequence-specific DNA binding"/>
    <property type="evidence" value="ECO:0007669"/>
    <property type="project" value="TreeGrafter"/>
</dbReference>
<evidence type="ECO:0000313" key="21">
    <source>
        <dbReference type="WBParaSite" id="HDID_0000325001-mRNA-1"/>
    </source>
</evidence>
<keyword evidence="6" id="KW-0862">Zinc</keyword>
<keyword evidence="7" id="KW-0805">Transcription regulation</keyword>
<evidence type="ECO:0000256" key="9">
    <source>
        <dbReference type="ARBA" id="ARBA00023163"/>
    </source>
</evidence>
<proteinExistence type="inferred from homology"/>
<keyword evidence="4" id="KW-0677">Repeat</keyword>
<reference evidence="17 19" key="2">
    <citation type="submission" date="2018-11" db="EMBL/GenBank/DDBJ databases">
        <authorList>
            <consortium name="Pathogen Informatics"/>
        </authorList>
    </citation>
    <scope>NUCLEOTIDE SEQUENCE [LARGE SCALE GENOMIC DNA]</scope>
</reference>
<evidence type="ECO:0000256" key="4">
    <source>
        <dbReference type="ARBA" id="ARBA00022737"/>
    </source>
</evidence>
<evidence type="ECO:0000256" key="14">
    <source>
        <dbReference type="SAM" id="Coils"/>
    </source>
</evidence>
<dbReference type="EMBL" id="CABIJS010000244">
    <property type="protein sequence ID" value="VUZ47493.1"/>
    <property type="molecule type" value="Genomic_DNA"/>
</dbReference>